<sequence>MIHKLDPRYNIPSRKYFSKKALPAMYEECRGRVQTSLSMADFYASTADMWSSRTTEPYISLTVHYITSDWSLNSCCIQTSFFPDDHTENIASGLKQFLQEWNLHEEKQVCRTTDSGANIVKAATLNMWTRLFCFGHCLHIAIERSMRDTRIDRPVGVCKKIVSVFLHSWKKQRTLKDAQAELGLPPHKLVTESPTRWGSRQKMIERILEQEKAITQVLAADRSTRHLVPTWQDIEVLDSVSKALGPLLDFTDALSSENYVTVSCLKPTLHLFNSELLQGKDEDTDLNRKIKSSILDYMNTKYGDQEVQELINMATILDPRFRTQYMSQEEILVIKARVVREVESLSAMPSDAGSSTPVMSSESTKEAQSASKRQKKSLGSFFKKPAAEITTTLSKTEKIEA</sequence>
<evidence type="ECO:0000256" key="1">
    <source>
        <dbReference type="SAM" id="MobiDB-lite"/>
    </source>
</evidence>
<reference evidence="2" key="1">
    <citation type="submission" date="2025-08" db="UniProtKB">
        <authorList>
            <consortium name="RefSeq"/>
        </authorList>
    </citation>
    <scope>IDENTIFICATION</scope>
    <source>
        <tissue evidence="2">Muscle</tissue>
    </source>
</reference>
<dbReference type="Proteomes" id="UP001155660">
    <property type="component" value="Chromosome B4"/>
</dbReference>
<dbReference type="AlphaFoldDB" id="A0A9Q9VAI7"/>
<dbReference type="GeneID" id="109086235"/>
<dbReference type="PANTHER" id="PTHR46481">
    <property type="entry name" value="ZINC FINGER BED DOMAIN-CONTAINING PROTEIN 4"/>
    <property type="match status" value="1"/>
</dbReference>
<dbReference type="KEGG" id="ccar:109086235"/>
<protein>
    <submittedName>
        <fullName evidence="2">E3 SUMO-protein ligase ZBED1-like</fullName>
    </submittedName>
</protein>
<dbReference type="PANTHER" id="PTHR46481:SF9">
    <property type="entry name" value="ZINC FINGER BED DOMAIN-CONTAINING PROTEIN 1-LIKE"/>
    <property type="match status" value="1"/>
</dbReference>
<dbReference type="InterPro" id="IPR052035">
    <property type="entry name" value="ZnF_BED_domain_contain"/>
</dbReference>
<dbReference type="OrthoDB" id="1607513at2759"/>
<feature type="region of interest" description="Disordered" evidence="1">
    <location>
        <begin position="345"/>
        <end position="379"/>
    </location>
</feature>
<gene>
    <name evidence="2" type="primary">LOC109086235</name>
</gene>
<organism evidence="2">
    <name type="scientific">Cyprinus carpio</name>
    <name type="common">Common carp</name>
    <dbReference type="NCBI Taxonomy" id="7962"/>
    <lineage>
        <taxon>Eukaryota</taxon>
        <taxon>Metazoa</taxon>
        <taxon>Chordata</taxon>
        <taxon>Craniata</taxon>
        <taxon>Vertebrata</taxon>
        <taxon>Euteleostomi</taxon>
        <taxon>Actinopterygii</taxon>
        <taxon>Neopterygii</taxon>
        <taxon>Teleostei</taxon>
        <taxon>Ostariophysi</taxon>
        <taxon>Cypriniformes</taxon>
        <taxon>Cyprinidae</taxon>
        <taxon>Cyprininae</taxon>
        <taxon>Cyprinus</taxon>
    </lineage>
</organism>
<name>A0A9Q9VAI7_CYPCA</name>
<evidence type="ECO:0000313" key="2">
    <source>
        <dbReference type="RefSeq" id="XP_018956243.2"/>
    </source>
</evidence>
<accession>A0A9Q9VAI7</accession>
<feature type="compositionally biased region" description="Polar residues" evidence="1">
    <location>
        <begin position="352"/>
        <end position="371"/>
    </location>
</feature>
<proteinExistence type="predicted"/>
<dbReference type="RefSeq" id="XP_018956243.2">
    <property type="nucleotide sequence ID" value="XM_019100698.2"/>
</dbReference>